<keyword evidence="3 6" id="KW-1133">Transmembrane helix</keyword>
<dbReference type="InterPro" id="IPR000276">
    <property type="entry name" value="GPCR_Rhodpsn"/>
</dbReference>
<accession>A0AAN8KDF7</accession>
<comment type="caution">
    <text evidence="8">The sequence shown here is derived from an EMBL/GenBank/DDBJ whole genome shotgun (WGS) entry which is preliminary data.</text>
</comment>
<dbReference type="EMBL" id="JAZGQO010000001">
    <property type="protein sequence ID" value="KAK6195559.1"/>
    <property type="molecule type" value="Genomic_DNA"/>
</dbReference>
<feature type="transmembrane region" description="Helical" evidence="6">
    <location>
        <begin position="42"/>
        <end position="66"/>
    </location>
</feature>
<dbReference type="PRINTS" id="PR00237">
    <property type="entry name" value="GPCRRHODOPSN"/>
</dbReference>
<evidence type="ECO:0000256" key="6">
    <source>
        <dbReference type="SAM" id="Phobius"/>
    </source>
</evidence>
<feature type="transmembrane region" description="Helical" evidence="6">
    <location>
        <begin position="322"/>
        <end position="345"/>
    </location>
</feature>
<dbReference type="PROSITE" id="PS50262">
    <property type="entry name" value="G_PROTEIN_RECEP_F1_2"/>
    <property type="match status" value="1"/>
</dbReference>
<dbReference type="GO" id="GO:0016020">
    <property type="term" value="C:membrane"/>
    <property type="evidence" value="ECO:0007669"/>
    <property type="project" value="UniProtKB-SubCell"/>
</dbReference>
<sequence>MLAQGNFSMFFDKMATSLFQITSSGVTNITFTDYPQYKTAMWLWRIFSPLLIVIGTFGNLLSLLVLTRKRLRSSPAMFYLSILAVVDITVLYSGLMRVWLENVYNIQLREMSEGACRFHTFFVYFILSFSVWILVAVTVDRCIIVCAPFRAKSLSSLSIARKTLLAIALVLVVFNFHILFTQTLVQVDYFEEDIRCSHAVTGKYFRDYIWPWMDFAVNCIIPVAVMLICNLMIIRRIAVSARKLKHHMDLDKCVHHNTAAPSDTQKGNTVQTLSIVALGVSNTAIGGAQERTNSPEVGTSFSFRPKVDSVISRRLHSRSTNLTVMLLVVTFVFMILSLPITVYLIGFQVWVSVADPMEEAVLELGWAIANIFQYTNNSIHFLLYCLTGPRFRREFVSMFKGTFGQKRIEPSEVTGNIARASVVSDK</sequence>
<proteinExistence type="inferred from homology"/>
<evidence type="ECO:0000256" key="4">
    <source>
        <dbReference type="ARBA" id="ARBA00023136"/>
    </source>
</evidence>
<evidence type="ECO:0000313" key="8">
    <source>
        <dbReference type="EMBL" id="KAK6195559.1"/>
    </source>
</evidence>
<keyword evidence="5" id="KW-0297">G-protein coupled receptor</keyword>
<keyword evidence="5" id="KW-0807">Transducer</keyword>
<gene>
    <name evidence="8" type="ORF">SNE40_000965</name>
</gene>
<feature type="domain" description="G-protein coupled receptors family 1 profile" evidence="7">
    <location>
        <begin position="58"/>
        <end position="384"/>
    </location>
</feature>
<dbReference type="PANTHER" id="PTHR46641:SF25">
    <property type="entry name" value="CNMAMIDE RECEPTOR-RELATED"/>
    <property type="match status" value="1"/>
</dbReference>
<dbReference type="PROSITE" id="PS00237">
    <property type="entry name" value="G_PROTEIN_RECEP_F1_1"/>
    <property type="match status" value="1"/>
</dbReference>
<keyword evidence="2 5" id="KW-0812">Transmembrane</keyword>
<dbReference type="InterPro" id="IPR017452">
    <property type="entry name" value="GPCR_Rhodpsn_7TM"/>
</dbReference>
<evidence type="ECO:0000313" key="9">
    <source>
        <dbReference type="Proteomes" id="UP001347796"/>
    </source>
</evidence>
<dbReference type="CDD" id="cd14978">
    <property type="entry name" value="7tmA_FMRFamide_R-like"/>
    <property type="match status" value="1"/>
</dbReference>
<dbReference type="GO" id="GO:0004930">
    <property type="term" value="F:G protein-coupled receptor activity"/>
    <property type="evidence" value="ECO:0007669"/>
    <property type="project" value="UniProtKB-KW"/>
</dbReference>
<reference evidence="8 9" key="1">
    <citation type="submission" date="2024-01" db="EMBL/GenBank/DDBJ databases">
        <title>The genome of the rayed Mediterranean limpet Patella caerulea (Linnaeus, 1758).</title>
        <authorList>
            <person name="Anh-Thu Weber A."/>
            <person name="Halstead-Nussloch G."/>
        </authorList>
    </citation>
    <scope>NUCLEOTIDE SEQUENCE [LARGE SCALE GENOMIC DNA]</scope>
    <source>
        <strain evidence="8">AATW-2023a</strain>
        <tissue evidence="8">Whole specimen</tissue>
    </source>
</reference>
<dbReference type="SMART" id="SM01381">
    <property type="entry name" value="7TM_GPCR_Srsx"/>
    <property type="match status" value="1"/>
</dbReference>
<dbReference type="AlphaFoldDB" id="A0AAN8KDF7"/>
<keyword evidence="5" id="KW-0675">Receptor</keyword>
<evidence type="ECO:0000256" key="2">
    <source>
        <dbReference type="ARBA" id="ARBA00022692"/>
    </source>
</evidence>
<dbReference type="PANTHER" id="PTHR46641">
    <property type="entry name" value="FMRFAMIDE RECEPTOR-RELATED"/>
    <property type="match status" value="1"/>
</dbReference>
<evidence type="ECO:0000256" key="3">
    <source>
        <dbReference type="ARBA" id="ARBA00022989"/>
    </source>
</evidence>
<name>A0AAN8KDF7_PATCE</name>
<dbReference type="Proteomes" id="UP001347796">
    <property type="component" value="Unassembled WGS sequence"/>
</dbReference>
<keyword evidence="9" id="KW-1185">Reference proteome</keyword>
<protein>
    <recommendedName>
        <fullName evidence="7">G-protein coupled receptors family 1 profile domain-containing protein</fullName>
    </recommendedName>
</protein>
<feature type="transmembrane region" description="Helical" evidence="6">
    <location>
        <begin position="215"/>
        <end position="234"/>
    </location>
</feature>
<feature type="transmembrane region" description="Helical" evidence="6">
    <location>
        <begin position="78"/>
        <end position="100"/>
    </location>
</feature>
<comment type="subcellular location">
    <subcellularLocation>
        <location evidence="1">Membrane</location>
    </subcellularLocation>
</comment>
<dbReference type="SUPFAM" id="SSF81321">
    <property type="entry name" value="Family A G protein-coupled receptor-like"/>
    <property type="match status" value="1"/>
</dbReference>
<feature type="transmembrane region" description="Helical" evidence="6">
    <location>
        <begin position="120"/>
        <end position="143"/>
    </location>
</feature>
<evidence type="ECO:0000256" key="1">
    <source>
        <dbReference type="ARBA" id="ARBA00004370"/>
    </source>
</evidence>
<organism evidence="8 9">
    <name type="scientific">Patella caerulea</name>
    <name type="common">Rayed Mediterranean limpet</name>
    <dbReference type="NCBI Taxonomy" id="87958"/>
    <lineage>
        <taxon>Eukaryota</taxon>
        <taxon>Metazoa</taxon>
        <taxon>Spiralia</taxon>
        <taxon>Lophotrochozoa</taxon>
        <taxon>Mollusca</taxon>
        <taxon>Gastropoda</taxon>
        <taxon>Patellogastropoda</taxon>
        <taxon>Patelloidea</taxon>
        <taxon>Patellidae</taxon>
        <taxon>Patella</taxon>
    </lineage>
</organism>
<evidence type="ECO:0000259" key="7">
    <source>
        <dbReference type="PROSITE" id="PS50262"/>
    </source>
</evidence>
<dbReference type="InterPro" id="IPR052954">
    <property type="entry name" value="GPCR-Ligand_Int"/>
</dbReference>
<comment type="similarity">
    <text evidence="5">Belongs to the G-protein coupled receptor 1 family.</text>
</comment>
<keyword evidence="4 6" id="KW-0472">Membrane</keyword>
<evidence type="ECO:0000256" key="5">
    <source>
        <dbReference type="RuleBase" id="RU000688"/>
    </source>
</evidence>
<dbReference type="Gene3D" id="1.20.1070.10">
    <property type="entry name" value="Rhodopsin 7-helix transmembrane proteins"/>
    <property type="match status" value="1"/>
</dbReference>
<dbReference type="Pfam" id="PF00001">
    <property type="entry name" value="7tm_1"/>
    <property type="match status" value="1"/>
</dbReference>
<feature type="transmembrane region" description="Helical" evidence="6">
    <location>
        <begin position="164"/>
        <end position="185"/>
    </location>
</feature>
<feature type="transmembrane region" description="Helical" evidence="6">
    <location>
        <begin position="365"/>
        <end position="386"/>
    </location>
</feature>